<gene>
    <name evidence="2" type="ORF">Pc12g08220</name>
    <name evidence="2" type="ORF">PCH_Pc12g08220</name>
</gene>
<evidence type="ECO:0000313" key="2">
    <source>
        <dbReference type="EMBL" id="CAP80449.1"/>
    </source>
</evidence>
<dbReference type="AlphaFoldDB" id="B6GXZ1"/>
<evidence type="ECO:0000256" key="1">
    <source>
        <dbReference type="SAM" id="MobiDB-lite"/>
    </source>
</evidence>
<dbReference type="Proteomes" id="UP000000724">
    <property type="component" value="Contig Pc00c12"/>
</dbReference>
<feature type="region of interest" description="Disordered" evidence="1">
    <location>
        <begin position="65"/>
        <end position="123"/>
    </location>
</feature>
<feature type="region of interest" description="Disordered" evidence="1">
    <location>
        <begin position="167"/>
        <end position="192"/>
    </location>
</feature>
<dbReference type="EMBL" id="AM920427">
    <property type="protein sequence ID" value="CAP80449.1"/>
    <property type="molecule type" value="Genomic_DNA"/>
</dbReference>
<feature type="compositionally biased region" description="Basic and acidic residues" evidence="1">
    <location>
        <begin position="73"/>
        <end position="101"/>
    </location>
</feature>
<protein>
    <submittedName>
        <fullName evidence="2">Uncharacterized protein</fullName>
    </submittedName>
</protein>
<feature type="compositionally biased region" description="Low complexity" evidence="1">
    <location>
        <begin position="102"/>
        <end position="111"/>
    </location>
</feature>
<keyword evidence="3" id="KW-1185">Reference proteome</keyword>
<accession>B6GXZ1</accession>
<name>B6GXZ1_PENRW</name>
<dbReference type="OrthoDB" id="4366211at2759"/>
<proteinExistence type="predicted"/>
<sequence length="192" mass="21151">MTPRYEVPRALSCPCLPTPPGFEDILTFPVCPHCANILAIAKIDTEIKVICRTCPYTCSIGDIAPPVPDSDDDNNKVDSEKVDSEKVDSKKVDSEKVDSEKPSSSSPTRPSSFPPKPNLNKPPLHHVAINFLTEIERSNSQSKRHREFFENTDTQDIEDSLYDTLTPATKEGPEKASIGLADLIDMGGNPER</sequence>
<organism evidence="2 3">
    <name type="scientific">Penicillium rubens (strain ATCC 28089 / DSM 1075 / NRRL 1951 / Wisconsin 54-1255)</name>
    <name type="common">Penicillium chrysogenum</name>
    <dbReference type="NCBI Taxonomy" id="500485"/>
    <lineage>
        <taxon>Eukaryota</taxon>
        <taxon>Fungi</taxon>
        <taxon>Dikarya</taxon>
        <taxon>Ascomycota</taxon>
        <taxon>Pezizomycotina</taxon>
        <taxon>Eurotiomycetes</taxon>
        <taxon>Eurotiomycetidae</taxon>
        <taxon>Eurotiales</taxon>
        <taxon>Aspergillaceae</taxon>
        <taxon>Penicillium</taxon>
        <taxon>Penicillium chrysogenum species complex</taxon>
    </lineage>
</organism>
<dbReference type="HOGENOM" id="CLU_1415604_0_0_1"/>
<dbReference type="VEuPathDB" id="FungiDB:PCH_Pc12g08220"/>
<evidence type="ECO:0000313" key="3">
    <source>
        <dbReference type="Proteomes" id="UP000000724"/>
    </source>
</evidence>
<reference evidence="2 3" key="1">
    <citation type="journal article" date="2008" name="Nat. Biotechnol.">
        <title>Genome sequencing and analysis of the filamentous fungus Penicillium chrysogenum.</title>
        <authorList>
            <person name="van den Berg M.A."/>
            <person name="Albang R."/>
            <person name="Albermann K."/>
            <person name="Badger J.H."/>
            <person name="Daran J.-M."/>
            <person name="Driessen A.J.M."/>
            <person name="Garcia-Estrada C."/>
            <person name="Fedorova N.D."/>
            <person name="Harris D.M."/>
            <person name="Heijne W.H.M."/>
            <person name="Joardar V.S."/>
            <person name="Kiel J.A.K.W."/>
            <person name="Kovalchuk A."/>
            <person name="Martin J.F."/>
            <person name="Nierman W.C."/>
            <person name="Nijland J.G."/>
            <person name="Pronk J.T."/>
            <person name="Roubos J.A."/>
            <person name="van der Klei I.J."/>
            <person name="van Peij N.N.M.E."/>
            <person name="Veenhuis M."/>
            <person name="von Doehren H."/>
            <person name="Wagner C."/>
            <person name="Wortman J.R."/>
            <person name="Bovenberg R.A.L."/>
        </authorList>
    </citation>
    <scope>NUCLEOTIDE SEQUENCE [LARGE SCALE GENOMIC DNA]</scope>
    <source>
        <strain evidence="3">ATCC 28089 / DSM 1075 / NRRL 1951 / Wisconsin 54-1255</strain>
    </source>
</reference>